<dbReference type="AlphaFoldDB" id="A0AAE1APR7"/>
<reference evidence="1" key="1">
    <citation type="journal article" date="2023" name="G3 (Bethesda)">
        <title>A reference genome for the long-term kleptoplast-retaining sea slug Elysia crispata morphotype clarki.</title>
        <authorList>
            <person name="Eastman K.E."/>
            <person name="Pendleton A.L."/>
            <person name="Shaikh M.A."/>
            <person name="Suttiyut T."/>
            <person name="Ogas R."/>
            <person name="Tomko P."/>
            <person name="Gavelis G."/>
            <person name="Widhalm J.R."/>
            <person name="Wisecaver J.H."/>
        </authorList>
    </citation>
    <scope>NUCLEOTIDE SEQUENCE</scope>
    <source>
        <strain evidence="1">ECLA1</strain>
    </source>
</reference>
<evidence type="ECO:0000313" key="1">
    <source>
        <dbReference type="EMBL" id="KAK3791584.1"/>
    </source>
</evidence>
<accession>A0AAE1APR7</accession>
<proteinExistence type="predicted"/>
<dbReference type="Proteomes" id="UP001283361">
    <property type="component" value="Unassembled WGS sequence"/>
</dbReference>
<evidence type="ECO:0000313" key="2">
    <source>
        <dbReference type="Proteomes" id="UP001283361"/>
    </source>
</evidence>
<protein>
    <submittedName>
        <fullName evidence="1">Uncharacterized protein</fullName>
    </submittedName>
</protein>
<sequence>MCASRIFLPAETQAQVPALTQAKYSDSTSGRRANNSVAWRVRNRTTTSNSGGRGNCCGESVHLEKSTSSSTVKLYRSGAAL</sequence>
<keyword evidence="2" id="KW-1185">Reference proteome</keyword>
<organism evidence="1 2">
    <name type="scientific">Elysia crispata</name>
    <name type="common">lettuce slug</name>
    <dbReference type="NCBI Taxonomy" id="231223"/>
    <lineage>
        <taxon>Eukaryota</taxon>
        <taxon>Metazoa</taxon>
        <taxon>Spiralia</taxon>
        <taxon>Lophotrochozoa</taxon>
        <taxon>Mollusca</taxon>
        <taxon>Gastropoda</taxon>
        <taxon>Heterobranchia</taxon>
        <taxon>Euthyneura</taxon>
        <taxon>Panpulmonata</taxon>
        <taxon>Sacoglossa</taxon>
        <taxon>Placobranchoidea</taxon>
        <taxon>Plakobranchidae</taxon>
        <taxon>Elysia</taxon>
    </lineage>
</organism>
<comment type="caution">
    <text evidence="1">The sequence shown here is derived from an EMBL/GenBank/DDBJ whole genome shotgun (WGS) entry which is preliminary data.</text>
</comment>
<name>A0AAE1APR7_9GAST</name>
<dbReference type="EMBL" id="JAWDGP010001468">
    <property type="protein sequence ID" value="KAK3791584.1"/>
    <property type="molecule type" value="Genomic_DNA"/>
</dbReference>
<gene>
    <name evidence="1" type="ORF">RRG08_002939</name>
</gene>